<dbReference type="RefSeq" id="WP_042210715.1">
    <property type="nucleotide sequence ID" value="NZ_CP009285.1"/>
</dbReference>
<name>A0A089L6F6_PAEBO</name>
<keyword evidence="4 8" id="KW-0732">Signal</keyword>
<dbReference type="InterPro" id="IPR008844">
    <property type="entry name" value="Spore_GerAC-like"/>
</dbReference>
<dbReference type="InterPro" id="IPR057336">
    <property type="entry name" value="GerAC_N"/>
</dbReference>
<dbReference type="OrthoDB" id="2569624at2"/>
<protein>
    <submittedName>
        <fullName evidence="11">Spore gernimation protein GerC</fullName>
    </submittedName>
</protein>
<dbReference type="GO" id="GO:0016020">
    <property type="term" value="C:membrane"/>
    <property type="evidence" value="ECO:0007669"/>
    <property type="project" value="UniProtKB-SubCell"/>
</dbReference>
<dbReference type="NCBIfam" id="TIGR02887">
    <property type="entry name" value="spore_ger_x_C"/>
    <property type="match status" value="1"/>
</dbReference>
<dbReference type="Gene3D" id="3.30.300.210">
    <property type="entry name" value="Nutrient germinant receptor protein C, domain 3"/>
    <property type="match status" value="1"/>
</dbReference>
<evidence type="ECO:0000259" key="9">
    <source>
        <dbReference type="Pfam" id="PF05504"/>
    </source>
</evidence>
<dbReference type="GO" id="GO:0009847">
    <property type="term" value="P:spore germination"/>
    <property type="evidence" value="ECO:0007669"/>
    <property type="project" value="InterPro"/>
</dbReference>
<comment type="similarity">
    <text evidence="2">Belongs to the GerABKC lipoprotein family.</text>
</comment>
<dbReference type="Pfam" id="PF25198">
    <property type="entry name" value="Spore_GerAC_N"/>
    <property type="match status" value="1"/>
</dbReference>
<reference evidence="11" key="1">
    <citation type="submission" date="2014-08" db="EMBL/GenBank/DDBJ databases">
        <title>Comparative genomics of the Paenibacillus odorifer group.</title>
        <authorList>
            <person name="den Bakker H.C."/>
            <person name="Tsai Y.-C.Y.-C."/>
            <person name="Martin N."/>
            <person name="Korlach J."/>
            <person name="Wiedmann M."/>
        </authorList>
    </citation>
    <scope>NUCLEOTIDE SEQUENCE [LARGE SCALE GENOMIC DNA]</scope>
    <source>
        <strain evidence="11">DSM 13188</strain>
    </source>
</reference>
<dbReference type="InterPro" id="IPR046953">
    <property type="entry name" value="Spore_GerAC-like_C"/>
</dbReference>
<evidence type="ECO:0000259" key="10">
    <source>
        <dbReference type="Pfam" id="PF25198"/>
    </source>
</evidence>
<dbReference type="EMBL" id="CP009285">
    <property type="protein sequence ID" value="AIQ56367.1"/>
    <property type="molecule type" value="Genomic_DNA"/>
</dbReference>
<feature type="domain" description="Spore germination GerAC-like C-terminal" evidence="9">
    <location>
        <begin position="228"/>
        <end position="395"/>
    </location>
</feature>
<evidence type="ECO:0000256" key="4">
    <source>
        <dbReference type="ARBA" id="ARBA00022729"/>
    </source>
</evidence>
<dbReference type="HOGENOM" id="CLU_051140_0_1_9"/>
<keyword evidence="5" id="KW-0472">Membrane</keyword>
<keyword evidence="12" id="KW-1185">Reference proteome</keyword>
<accession>A0A089L6F6</accession>
<organism evidence="11 12">
    <name type="scientific">Paenibacillus borealis</name>
    <dbReference type="NCBI Taxonomy" id="160799"/>
    <lineage>
        <taxon>Bacteria</taxon>
        <taxon>Bacillati</taxon>
        <taxon>Bacillota</taxon>
        <taxon>Bacilli</taxon>
        <taxon>Bacillales</taxon>
        <taxon>Paenibacillaceae</taxon>
        <taxon>Paenibacillus</taxon>
    </lineage>
</organism>
<dbReference type="PANTHER" id="PTHR35789">
    <property type="entry name" value="SPORE GERMINATION PROTEIN B3"/>
    <property type="match status" value="1"/>
</dbReference>
<keyword evidence="7" id="KW-0449">Lipoprotein</keyword>
<evidence type="ECO:0000313" key="12">
    <source>
        <dbReference type="Proteomes" id="UP000029518"/>
    </source>
</evidence>
<feature type="domain" description="Spore germination protein N-terminal" evidence="10">
    <location>
        <begin position="24"/>
        <end position="214"/>
    </location>
</feature>
<feature type="signal peptide" evidence="8">
    <location>
        <begin position="1"/>
        <end position="22"/>
    </location>
</feature>
<evidence type="ECO:0000256" key="6">
    <source>
        <dbReference type="ARBA" id="ARBA00023139"/>
    </source>
</evidence>
<evidence type="ECO:0000256" key="7">
    <source>
        <dbReference type="ARBA" id="ARBA00023288"/>
    </source>
</evidence>
<feature type="chain" id="PRO_5001846096" evidence="8">
    <location>
        <begin position="23"/>
        <end position="399"/>
    </location>
</feature>
<keyword evidence="6" id="KW-0564">Palmitate</keyword>
<evidence type="ECO:0000313" key="11">
    <source>
        <dbReference type="EMBL" id="AIQ56367.1"/>
    </source>
</evidence>
<evidence type="ECO:0000256" key="1">
    <source>
        <dbReference type="ARBA" id="ARBA00004635"/>
    </source>
</evidence>
<dbReference type="InterPro" id="IPR038501">
    <property type="entry name" value="Spore_GerAC_C_sf"/>
</dbReference>
<keyword evidence="3" id="KW-0309">Germination</keyword>
<dbReference type="Pfam" id="PF05504">
    <property type="entry name" value="Spore_GerAC"/>
    <property type="match status" value="1"/>
</dbReference>
<evidence type="ECO:0000256" key="8">
    <source>
        <dbReference type="SAM" id="SignalP"/>
    </source>
</evidence>
<gene>
    <name evidence="11" type="ORF">PBOR_05035</name>
</gene>
<dbReference type="PANTHER" id="PTHR35789:SF1">
    <property type="entry name" value="SPORE GERMINATION PROTEIN B3"/>
    <property type="match status" value="1"/>
</dbReference>
<evidence type="ECO:0000256" key="3">
    <source>
        <dbReference type="ARBA" id="ARBA00022544"/>
    </source>
</evidence>
<proteinExistence type="inferred from homology"/>
<comment type="subcellular location">
    <subcellularLocation>
        <location evidence="1">Membrane</location>
        <topology evidence="1">Lipid-anchor</topology>
    </subcellularLocation>
</comment>
<dbReference type="KEGG" id="pbd:PBOR_05035"/>
<sequence length="399" mass="44792">MYRRILLLVCSLILLTTQTSCWSSKEIEDLALYSGLALDVGEPTLTEQALQDQGATYPKRNTITVTIQLVPANSVGGTGRQSSSSSSSSDAPYLNVTGTGDSVLEIFRQYSLRLDRPIIGHHLKVIVVSTELLKRQEMNQLLDFVLRDNDIRPSTMVFLSQGRAEDTLISKEKNEIPAFHIRDMVHNQRRTSKVLDPVILSKMDALMYSKRSFALQNLVTANGEVEFSGAGIIKGDTGHWVGALNQEDTECLAWLTNEGQTGIIKTYDGNKQEITYEMKAMKSEITAKMNGDSLAFDVKIATEGRLSETWNIDDYPAAVKNSQKAEQLFKKRLEQMMHSLMQKLQSDYKTDVAGFGEKLSIQEPALWRKVEDHWDDVFSRTPIHINVDLKITDFGSFTN</sequence>
<evidence type="ECO:0000256" key="2">
    <source>
        <dbReference type="ARBA" id="ARBA00007886"/>
    </source>
</evidence>
<dbReference type="AlphaFoldDB" id="A0A089L6F6"/>
<dbReference type="Proteomes" id="UP000029518">
    <property type="component" value="Chromosome"/>
</dbReference>
<evidence type="ECO:0000256" key="5">
    <source>
        <dbReference type="ARBA" id="ARBA00023136"/>
    </source>
</evidence>